<keyword evidence="2" id="KW-1185">Reference proteome</keyword>
<dbReference type="KEGG" id="nvn:NVIE_028950"/>
<dbReference type="AlphaFoldDB" id="A0A060HUR7"/>
<evidence type="ECO:0000313" key="1">
    <source>
        <dbReference type="EMBL" id="AIC17171.1"/>
    </source>
</evidence>
<name>A0A060HUR7_9ARCH</name>
<dbReference type="HOGENOM" id="CLU_2629864_0_0_2"/>
<dbReference type="Proteomes" id="UP000027093">
    <property type="component" value="Chromosome"/>
</dbReference>
<organism evidence="1 2">
    <name type="scientific">Nitrososphaera viennensis EN76</name>
    <dbReference type="NCBI Taxonomy" id="926571"/>
    <lineage>
        <taxon>Archaea</taxon>
        <taxon>Nitrososphaerota</taxon>
        <taxon>Nitrososphaeria</taxon>
        <taxon>Nitrososphaerales</taxon>
        <taxon>Nitrososphaeraceae</taxon>
        <taxon>Nitrososphaera</taxon>
    </lineage>
</organism>
<dbReference type="RefSeq" id="WP_075055778.1">
    <property type="nucleotide sequence ID" value="NZ_CP007536.1"/>
</dbReference>
<proteinExistence type="predicted"/>
<dbReference type="EMBL" id="CP007536">
    <property type="protein sequence ID" value="AIC17171.1"/>
    <property type="molecule type" value="Genomic_DNA"/>
</dbReference>
<protein>
    <submittedName>
        <fullName evidence="1">Uncharacterized protein</fullName>
    </submittedName>
</protein>
<sequence length="77" mass="9269">MESKPKETRDVKYEECPFCDRRFIDRSYVGDGLYKRMLGLSEVDEHIEKGHRKRWVVKGSRGRWLDIDVINKRLQGR</sequence>
<dbReference type="GeneID" id="74948129"/>
<gene>
    <name evidence="1" type="ORF">NVIE_028950</name>
</gene>
<evidence type="ECO:0000313" key="2">
    <source>
        <dbReference type="Proteomes" id="UP000027093"/>
    </source>
</evidence>
<reference evidence="1 2" key="1">
    <citation type="journal article" date="2014" name="Int. J. Syst. Evol. Microbiol.">
        <title>Nitrososphaera viennensis gen. nov., sp. nov., an aerobic and mesophilic, ammonia-oxidizing archaeon from soil and a member of the archaeal phylum Thaumarchaeota.</title>
        <authorList>
            <person name="Stieglmeier M."/>
            <person name="Klingl A."/>
            <person name="Alves R.J."/>
            <person name="Rittmann S.K."/>
            <person name="Melcher M."/>
            <person name="Leisch N."/>
            <person name="Schleper C."/>
        </authorList>
    </citation>
    <scope>NUCLEOTIDE SEQUENCE [LARGE SCALE GENOMIC DNA]</scope>
    <source>
        <strain evidence="1">EN76</strain>
    </source>
</reference>
<accession>A0A060HUR7</accession>